<dbReference type="AlphaFoldDB" id="A0A7C2CR22"/>
<accession>A0A7C2CR22</accession>
<reference evidence="2" key="1">
    <citation type="journal article" date="2020" name="mSystems">
        <title>Genome- and Community-Level Interaction Insights into Carbon Utilization and Element Cycling Functions of Hydrothermarchaeota in Hydrothermal Sediment.</title>
        <authorList>
            <person name="Zhou Z."/>
            <person name="Liu Y."/>
            <person name="Xu W."/>
            <person name="Pan J."/>
            <person name="Luo Z.H."/>
            <person name="Li M."/>
        </authorList>
    </citation>
    <scope>NUCLEOTIDE SEQUENCE [LARGE SCALE GENOMIC DNA]</scope>
    <source>
        <strain evidence="2">SpSt-70</strain>
    </source>
</reference>
<name>A0A7C2CR22_DICTH</name>
<protein>
    <recommendedName>
        <fullName evidence="1">Transcription factor zinc-finger domain-containing protein</fullName>
    </recommendedName>
</protein>
<gene>
    <name evidence="2" type="ORF">ENU78_08455</name>
</gene>
<proteinExistence type="predicted"/>
<dbReference type="EMBL" id="DTDV01000022">
    <property type="protein sequence ID" value="HGK24434.1"/>
    <property type="molecule type" value="Genomic_DNA"/>
</dbReference>
<organism evidence="2">
    <name type="scientific">Dictyoglomus thermophilum</name>
    <dbReference type="NCBI Taxonomy" id="14"/>
    <lineage>
        <taxon>Bacteria</taxon>
        <taxon>Pseudomonadati</taxon>
        <taxon>Dictyoglomota</taxon>
        <taxon>Dictyoglomia</taxon>
        <taxon>Dictyoglomales</taxon>
        <taxon>Dictyoglomaceae</taxon>
        <taxon>Dictyoglomus</taxon>
    </lineage>
</organism>
<dbReference type="InterPro" id="IPR027392">
    <property type="entry name" value="TF_Znf"/>
</dbReference>
<sequence>MKVCPCCGNLLIPKKVLAHYGRYIEVDQCESCGGIWFDKYELYSLNPDEVEKFSIEKGVNSSCQPSYCPNDKNLLRLLKDPIIPKDVIIYYCDQCFGMWLPFDSLKRYKEYQKTRIQKFKEENRGELPKDLEKKIEILLKKGEEDLKEQNDLEFEYKMSQFVSIVLLILRILSYFIKK</sequence>
<dbReference type="Pfam" id="PF13453">
    <property type="entry name" value="Zn_ribbon_TFIIB"/>
    <property type="match status" value="1"/>
</dbReference>
<feature type="domain" description="Transcription factor zinc-finger" evidence="1">
    <location>
        <begin position="4"/>
        <end position="43"/>
    </location>
</feature>
<evidence type="ECO:0000313" key="2">
    <source>
        <dbReference type="EMBL" id="HGK24434.1"/>
    </source>
</evidence>
<evidence type="ECO:0000259" key="1">
    <source>
        <dbReference type="Pfam" id="PF13453"/>
    </source>
</evidence>
<dbReference type="RefSeq" id="WP_149122386.1">
    <property type="nucleotide sequence ID" value="NZ_VTFL01000001.1"/>
</dbReference>
<comment type="caution">
    <text evidence="2">The sequence shown here is derived from an EMBL/GenBank/DDBJ whole genome shotgun (WGS) entry which is preliminary data.</text>
</comment>